<keyword evidence="2 4" id="KW-0378">Hydrolase</keyword>
<dbReference type="GO" id="GO:0046872">
    <property type="term" value="F:metal ion binding"/>
    <property type="evidence" value="ECO:0007669"/>
    <property type="project" value="UniProtKB-KW"/>
</dbReference>
<evidence type="ECO:0000256" key="3">
    <source>
        <dbReference type="ARBA" id="ARBA00022912"/>
    </source>
</evidence>
<evidence type="ECO:0000256" key="4">
    <source>
        <dbReference type="RuleBase" id="RU003465"/>
    </source>
</evidence>
<comment type="similarity">
    <text evidence="4">Belongs to the PP2C family.</text>
</comment>
<dbReference type="PROSITE" id="PS01032">
    <property type="entry name" value="PPM_1"/>
    <property type="match status" value="1"/>
</dbReference>
<dbReference type="Gene3D" id="3.60.40.10">
    <property type="entry name" value="PPM-type phosphatase domain"/>
    <property type="match status" value="1"/>
</dbReference>
<dbReference type="InterPro" id="IPR036457">
    <property type="entry name" value="PPM-type-like_dom_sf"/>
</dbReference>
<feature type="compositionally biased region" description="Low complexity" evidence="5">
    <location>
        <begin position="431"/>
        <end position="454"/>
    </location>
</feature>
<evidence type="ECO:0000259" key="6">
    <source>
        <dbReference type="PROSITE" id="PS51746"/>
    </source>
</evidence>
<feature type="domain" description="PPM-type phosphatase" evidence="6">
    <location>
        <begin position="162"/>
        <end position="405"/>
    </location>
</feature>
<dbReference type="EMBL" id="OU963871">
    <property type="protein sequence ID" value="CAH0383509.1"/>
    <property type="molecule type" value="Genomic_DNA"/>
</dbReference>
<dbReference type="CDD" id="cd00143">
    <property type="entry name" value="PP2Cc"/>
    <property type="match status" value="1"/>
</dbReference>
<feature type="region of interest" description="Disordered" evidence="5">
    <location>
        <begin position="431"/>
        <end position="480"/>
    </location>
</feature>
<dbReference type="PROSITE" id="PS51746">
    <property type="entry name" value="PPM_2"/>
    <property type="match status" value="1"/>
</dbReference>
<accession>A0A9P0A3W5</accession>
<keyword evidence="1" id="KW-0479">Metal-binding</keyword>
<evidence type="ECO:0000256" key="1">
    <source>
        <dbReference type="ARBA" id="ARBA00022723"/>
    </source>
</evidence>
<feature type="compositionally biased region" description="Polar residues" evidence="5">
    <location>
        <begin position="471"/>
        <end position="480"/>
    </location>
</feature>
<dbReference type="PANTHER" id="PTHR47992">
    <property type="entry name" value="PROTEIN PHOSPHATASE"/>
    <property type="match status" value="1"/>
</dbReference>
<gene>
    <name evidence="7" type="ORF">BEMITA_LOCUS2952</name>
</gene>
<name>A0A9P0A3W5_BEMTA</name>
<evidence type="ECO:0000256" key="5">
    <source>
        <dbReference type="SAM" id="MobiDB-lite"/>
    </source>
</evidence>
<evidence type="ECO:0000313" key="8">
    <source>
        <dbReference type="Proteomes" id="UP001152759"/>
    </source>
</evidence>
<proteinExistence type="inferred from homology"/>
<sequence length="480" mass="54332">YFKFKLFNGYGHQGTLSENAIEVNPCHSLPSNANQEDAQDASYYCMLVHYEIWKDQAEYLKNPHCSPSFGVECTPRYTSYGIMDRKYRCTNTVKLWTSCANPVPFYWKGELKKCAVAEKYWSEPKAFYVSRKTPLEKLEPIYNAHISHSDMLPNTWQEKGKYSAHFAVQGSRESMEDTFTIQETMEKIKAAYFAVFDGHGGNLVAEFARKNVWRYLVQEVQKSPKETIELNSQPMSLSPPPAQSQSSTALIALIVGSKLIVANVGDSRGVMCDSKGNTKPISFDQKPGDKREMARIIAAGGQVILNDGTYRLNGDLAMSRALGDSRHKESGLSSEPDVRIYDLCWYKPQFLVLATDGLWDVMSNEEVVAFIKNRFLEEYYGAKSLAYFAHLRGSTDNISITVVNLKDKDWSCCSPLSRRQSQRCNEYFSRYPRSPSSGSESNRSSWSFKSSASSIRRRWSGLWPRNRNSKRAGSSPPSSP</sequence>
<dbReference type="Proteomes" id="UP001152759">
    <property type="component" value="Chromosome 10"/>
</dbReference>
<dbReference type="SUPFAM" id="SSF81606">
    <property type="entry name" value="PP2C-like"/>
    <property type="match status" value="1"/>
</dbReference>
<feature type="non-terminal residue" evidence="7">
    <location>
        <position position="480"/>
    </location>
</feature>
<keyword evidence="3 4" id="KW-0904">Protein phosphatase</keyword>
<reference evidence="7" key="1">
    <citation type="submission" date="2021-12" db="EMBL/GenBank/DDBJ databases">
        <authorList>
            <person name="King R."/>
        </authorList>
    </citation>
    <scope>NUCLEOTIDE SEQUENCE</scope>
</reference>
<evidence type="ECO:0000313" key="7">
    <source>
        <dbReference type="EMBL" id="CAH0383509.1"/>
    </source>
</evidence>
<dbReference type="Pfam" id="PF00481">
    <property type="entry name" value="PP2C"/>
    <property type="match status" value="1"/>
</dbReference>
<dbReference type="InterPro" id="IPR000222">
    <property type="entry name" value="PP2C_BS"/>
</dbReference>
<protein>
    <recommendedName>
        <fullName evidence="6">PPM-type phosphatase domain-containing protein</fullName>
    </recommendedName>
</protein>
<dbReference type="InterPro" id="IPR015655">
    <property type="entry name" value="PP2C"/>
</dbReference>
<dbReference type="SMART" id="SM00332">
    <property type="entry name" value="PP2Cc"/>
    <property type="match status" value="1"/>
</dbReference>
<keyword evidence="8" id="KW-1185">Reference proteome</keyword>
<evidence type="ECO:0000256" key="2">
    <source>
        <dbReference type="ARBA" id="ARBA00022801"/>
    </source>
</evidence>
<organism evidence="7 8">
    <name type="scientific">Bemisia tabaci</name>
    <name type="common">Sweetpotato whitefly</name>
    <name type="synonym">Aleurodes tabaci</name>
    <dbReference type="NCBI Taxonomy" id="7038"/>
    <lineage>
        <taxon>Eukaryota</taxon>
        <taxon>Metazoa</taxon>
        <taxon>Ecdysozoa</taxon>
        <taxon>Arthropoda</taxon>
        <taxon>Hexapoda</taxon>
        <taxon>Insecta</taxon>
        <taxon>Pterygota</taxon>
        <taxon>Neoptera</taxon>
        <taxon>Paraneoptera</taxon>
        <taxon>Hemiptera</taxon>
        <taxon>Sternorrhyncha</taxon>
        <taxon>Aleyrodoidea</taxon>
        <taxon>Aleyrodidae</taxon>
        <taxon>Aleyrodinae</taxon>
        <taxon>Bemisia</taxon>
    </lineage>
</organism>
<dbReference type="InterPro" id="IPR001932">
    <property type="entry name" value="PPM-type_phosphatase-like_dom"/>
</dbReference>
<dbReference type="AlphaFoldDB" id="A0A9P0A3W5"/>
<dbReference type="GO" id="GO:0004722">
    <property type="term" value="F:protein serine/threonine phosphatase activity"/>
    <property type="evidence" value="ECO:0007669"/>
    <property type="project" value="InterPro"/>
</dbReference>